<dbReference type="PANTHER" id="PTHR23502">
    <property type="entry name" value="MAJOR FACILITATOR SUPERFAMILY"/>
    <property type="match status" value="1"/>
</dbReference>
<dbReference type="AlphaFoldDB" id="A0A8J2X8R3"/>
<dbReference type="OrthoDB" id="3357846at2759"/>
<proteinExistence type="predicted"/>
<dbReference type="CDD" id="cd17323">
    <property type="entry name" value="MFS_Tpo1_MDR_like"/>
    <property type="match status" value="1"/>
</dbReference>
<dbReference type="GO" id="GO:0005886">
    <property type="term" value="C:plasma membrane"/>
    <property type="evidence" value="ECO:0007669"/>
    <property type="project" value="UniProtKB-ARBA"/>
</dbReference>
<dbReference type="InterPro" id="IPR020846">
    <property type="entry name" value="MFS_dom"/>
</dbReference>
<evidence type="ECO:0000256" key="4">
    <source>
        <dbReference type="ARBA" id="ARBA00023136"/>
    </source>
</evidence>
<sequence>MNRYIKTYYNTFAVDLLEYFNLAKVEPEINPMCDSEFSLRQDSNINIEALEKGSYCDPSDAGSISGAVKEMHNVKDLRDPFLVEFAGSDDPEHPQNWPLVKKIVVITEIMVLTSVTYMGSSIYTAGDDQVQEEFGVGHVVSTLNLSLYVLGYGLGPVIFSPLSEFAIFGRQQLYIITLFFFAMLQIGCALVKNIAGLVILRFFTGVLCSPALATGAASIGDVVSPRYVPVFIGMWSMAAYAAPVMGPLLGAAMVISKGWRWIFWLLLWISSLVFIVLFFFFPETGEDSILHRRCRRIRKITGDERYYTFKAREELKLTGSDIAIIALYRPFEIIVKEPVVLALDVYIALCYGIFYLFFEAFPIVFSGIYHFTLVELGLSYMGFFIGCAFAYALSLIFLSQFIDKKVANNTFTPESYLVLVMGVAWLLPLALFLFGWAASVHWTLPMLSEIFFVLCDFNLWEGIFSYLALSYPKHIASVFAGNGVLRAGFACAFPLFGKAMYDNLAIKGYPVAWGSSLLGFISIAMAILPFVLYKYGPYLRSKSSFTGEI</sequence>
<feature type="transmembrane region" description="Helical" evidence="5">
    <location>
        <begin position="513"/>
        <end position="533"/>
    </location>
</feature>
<organism evidence="7 8">
    <name type="scientific">Zygosaccharomyces bailii (strain CLIB 213 / ATCC 58445 / CBS 680 / BCRC 21525 / NBRC 1098 / NCYC 1416 / NRRL Y-2227)</name>
    <dbReference type="NCBI Taxonomy" id="1333698"/>
    <lineage>
        <taxon>Eukaryota</taxon>
        <taxon>Fungi</taxon>
        <taxon>Dikarya</taxon>
        <taxon>Ascomycota</taxon>
        <taxon>Saccharomycotina</taxon>
        <taxon>Saccharomycetes</taxon>
        <taxon>Saccharomycetales</taxon>
        <taxon>Saccharomycetaceae</taxon>
        <taxon>Zygosaccharomyces</taxon>
    </lineage>
</organism>
<accession>A0A8J2X8R3</accession>
<evidence type="ECO:0000256" key="2">
    <source>
        <dbReference type="ARBA" id="ARBA00022692"/>
    </source>
</evidence>
<dbReference type="NCBIfam" id="TIGR00880">
    <property type="entry name" value="2_A_01_02"/>
    <property type="match status" value="1"/>
</dbReference>
<dbReference type="PANTHER" id="PTHR23502:SF23">
    <property type="entry name" value="FLUCONAZOLE RESISTANCE PROTEIN 1"/>
    <property type="match status" value="1"/>
</dbReference>
<evidence type="ECO:0000256" key="5">
    <source>
        <dbReference type="SAM" id="Phobius"/>
    </source>
</evidence>
<keyword evidence="4 5" id="KW-0472">Membrane</keyword>
<feature type="transmembrane region" description="Helical" evidence="5">
    <location>
        <begin position="261"/>
        <end position="281"/>
    </location>
</feature>
<dbReference type="InterPro" id="IPR011701">
    <property type="entry name" value="MFS"/>
</dbReference>
<dbReference type="Proteomes" id="UP000019375">
    <property type="component" value="Unassembled WGS sequence"/>
</dbReference>
<dbReference type="InterPro" id="IPR036259">
    <property type="entry name" value="MFS_trans_sf"/>
</dbReference>
<feature type="transmembrane region" description="Helical" evidence="5">
    <location>
        <begin position="145"/>
        <end position="166"/>
    </location>
</feature>
<evidence type="ECO:0000313" key="8">
    <source>
        <dbReference type="Proteomes" id="UP000019375"/>
    </source>
</evidence>
<dbReference type="InterPro" id="IPR001958">
    <property type="entry name" value="Tet-R_TetA/multi-R_MdtG-like"/>
</dbReference>
<name>A0A8J2X8R3_ZYGB2</name>
<feature type="transmembrane region" description="Helical" evidence="5">
    <location>
        <begin position="378"/>
        <end position="398"/>
    </location>
</feature>
<dbReference type="GO" id="GO:0015244">
    <property type="term" value="F:fluconazole transmembrane transporter activity"/>
    <property type="evidence" value="ECO:0007669"/>
    <property type="project" value="TreeGrafter"/>
</dbReference>
<evidence type="ECO:0000256" key="1">
    <source>
        <dbReference type="ARBA" id="ARBA00004141"/>
    </source>
</evidence>
<feature type="transmembrane region" description="Helical" evidence="5">
    <location>
        <begin position="418"/>
        <end position="438"/>
    </location>
</feature>
<feature type="transmembrane region" description="Helical" evidence="5">
    <location>
        <begin position="103"/>
        <end position="125"/>
    </location>
</feature>
<feature type="transmembrane region" description="Helical" evidence="5">
    <location>
        <begin position="231"/>
        <end position="255"/>
    </location>
</feature>
<evidence type="ECO:0000256" key="3">
    <source>
        <dbReference type="ARBA" id="ARBA00022989"/>
    </source>
</evidence>
<dbReference type="GO" id="GO:1990961">
    <property type="term" value="P:xenobiotic detoxification by transmembrane export across the plasma membrane"/>
    <property type="evidence" value="ECO:0007669"/>
    <property type="project" value="TreeGrafter"/>
</dbReference>
<feature type="transmembrane region" description="Helical" evidence="5">
    <location>
        <begin position="450"/>
        <end position="471"/>
    </location>
</feature>
<feature type="transmembrane region" description="Helical" evidence="5">
    <location>
        <begin position="483"/>
        <end position="501"/>
    </location>
</feature>
<keyword evidence="3 5" id="KW-1133">Transmembrane helix</keyword>
<feature type="transmembrane region" description="Helical" evidence="5">
    <location>
        <begin position="173"/>
        <end position="192"/>
    </location>
</feature>
<dbReference type="PROSITE" id="PS50850">
    <property type="entry name" value="MFS"/>
    <property type="match status" value="1"/>
</dbReference>
<keyword evidence="8" id="KW-1185">Reference proteome</keyword>
<dbReference type="EMBL" id="HG316458">
    <property type="protein sequence ID" value="CDF89722.1"/>
    <property type="molecule type" value="Genomic_DNA"/>
</dbReference>
<feature type="transmembrane region" description="Helical" evidence="5">
    <location>
        <begin position="339"/>
        <end position="358"/>
    </location>
</feature>
<evidence type="ECO:0000313" key="7">
    <source>
        <dbReference type="EMBL" id="CDF89722.1"/>
    </source>
</evidence>
<feature type="domain" description="Major facilitator superfamily (MFS) profile" evidence="6">
    <location>
        <begin position="105"/>
        <end position="549"/>
    </location>
</feature>
<keyword evidence="2 5" id="KW-0812">Transmembrane</keyword>
<evidence type="ECO:0000259" key="6">
    <source>
        <dbReference type="PROSITE" id="PS50850"/>
    </source>
</evidence>
<dbReference type="GO" id="GO:0042910">
    <property type="term" value="F:xenobiotic transmembrane transporter activity"/>
    <property type="evidence" value="ECO:0007669"/>
    <property type="project" value="InterPro"/>
</dbReference>
<protein>
    <submittedName>
        <fullName evidence="7">ZYBA0S05-00188g1_1</fullName>
    </submittedName>
</protein>
<feature type="transmembrane region" description="Helical" evidence="5">
    <location>
        <begin position="198"/>
        <end position="219"/>
    </location>
</feature>
<reference evidence="8" key="1">
    <citation type="journal article" date="2013" name="Genome Announc.">
        <title>Genome sequence of the food spoilage yeast Zygosaccharomyces bailii CLIB 213(T).</title>
        <authorList>
            <person name="Galeote V."/>
            <person name="Bigey F."/>
            <person name="Devillers H."/>
            <person name="Neuveglise C."/>
            <person name="Dequin S."/>
        </authorList>
    </citation>
    <scope>NUCLEOTIDE SEQUENCE [LARGE SCALE GENOMIC DNA]</scope>
    <source>
        <strain evidence="8">CLIB 213 / ATCC 58445 / CBS 680 / CCRC 21525 / NBRC 1098 / NCYC 1416 / NRRL Y-2227</strain>
    </source>
</reference>
<comment type="subcellular location">
    <subcellularLocation>
        <location evidence="1">Membrane</location>
        <topology evidence="1">Multi-pass membrane protein</topology>
    </subcellularLocation>
</comment>
<dbReference type="SUPFAM" id="SSF103473">
    <property type="entry name" value="MFS general substrate transporter"/>
    <property type="match status" value="1"/>
</dbReference>
<dbReference type="FunFam" id="1.20.1250.20:FF:000011">
    <property type="entry name" value="MFS multidrug transporter, putative"/>
    <property type="match status" value="1"/>
</dbReference>
<gene>
    <name evidence="7" type="ORF">BN860_00188g</name>
</gene>
<dbReference type="Gene3D" id="1.20.1250.20">
    <property type="entry name" value="MFS general substrate transporter like domains"/>
    <property type="match status" value="1"/>
</dbReference>
<dbReference type="Pfam" id="PF07690">
    <property type="entry name" value="MFS_1"/>
    <property type="match status" value="1"/>
</dbReference>